<evidence type="ECO:0000313" key="10">
    <source>
        <dbReference type="Proteomes" id="UP001596504"/>
    </source>
</evidence>
<dbReference type="EC" id="4.1.1.97" evidence="3"/>
<keyword evidence="5" id="KW-0210">Decarboxylase</keyword>
<dbReference type="InterPro" id="IPR017595">
    <property type="entry name" value="OHCU_decarboxylase-2"/>
</dbReference>
<sequence>MPDLNTLSHDELVSRLLTCLNVPRWAEDIAAARPFATSDEALRAAEKAAPELTTEEIHRALTAHPRIGERARGADQDAEFSRSEQAGVGDELAEQLRTANAEYERRFGHVYLVCASGRSGAELLEILRSRLDNDPEAELGIVAAELRKIARLRLEKVIDE</sequence>
<evidence type="ECO:0000256" key="7">
    <source>
        <dbReference type="SAM" id="MobiDB-lite"/>
    </source>
</evidence>
<feature type="compositionally biased region" description="Basic and acidic residues" evidence="7">
    <location>
        <begin position="66"/>
        <end position="82"/>
    </location>
</feature>
<dbReference type="Pfam" id="PF09349">
    <property type="entry name" value="OHCU_decarbox"/>
    <property type="match status" value="1"/>
</dbReference>
<feature type="domain" description="Oxo-4-hydroxy-4-carboxy-5-ureidoimidazoline decarboxylase" evidence="8">
    <location>
        <begin position="5"/>
        <end position="155"/>
    </location>
</feature>
<dbReference type="Gene3D" id="1.10.3330.10">
    <property type="entry name" value="Oxo-4-hydroxy-4-carboxy-5-ureidoimidazoline decarboxylase"/>
    <property type="match status" value="1"/>
</dbReference>
<name>A0ABW2LJT5_9PSEU</name>
<comment type="catalytic activity">
    <reaction evidence="1">
        <text>5-hydroxy-2-oxo-4-ureido-2,5-dihydro-1H-imidazole-5-carboxylate + H(+) = (S)-allantoin + CO2</text>
        <dbReference type="Rhea" id="RHEA:26301"/>
        <dbReference type="ChEBI" id="CHEBI:15378"/>
        <dbReference type="ChEBI" id="CHEBI:15678"/>
        <dbReference type="ChEBI" id="CHEBI:16526"/>
        <dbReference type="ChEBI" id="CHEBI:58639"/>
        <dbReference type="EC" id="4.1.1.97"/>
    </reaction>
</comment>
<accession>A0ABW2LJT5</accession>
<evidence type="ECO:0000256" key="1">
    <source>
        <dbReference type="ARBA" id="ARBA00001163"/>
    </source>
</evidence>
<keyword evidence="4" id="KW-0659">Purine metabolism</keyword>
<dbReference type="EMBL" id="JBHTCJ010000004">
    <property type="protein sequence ID" value="MFC7341780.1"/>
    <property type="molecule type" value="Genomic_DNA"/>
</dbReference>
<keyword evidence="6 9" id="KW-0456">Lyase</keyword>
<dbReference type="InterPro" id="IPR018020">
    <property type="entry name" value="OHCU_decarboxylase"/>
</dbReference>
<dbReference type="NCBIfam" id="TIGR03180">
    <property type="entry name" value="UraD_2"/>
    <property type="match status" value="1"/>
</dbReference>
<evidence type="ECO:0000256" key="4">
    <source>
        <dbReference type="ARBA" id="ARBA00022631"/>
    </source>
</evidence>
<dbReference type="InterPro" id="IPR036778">
    <property type="entry name" value="OHCU_decarboxylase_sf"/>
</dbReference>
<dbReference type="PANTHER" id="PTHR43466:SF1">
    <property type="entry name" value="2-OXO-4-HYDROXY-4-CARBOXY-5-UREIDOIMIDAZOLINE DECARBOXYLASE-RELATED"/>
    <property type="match status" value="1"/>
</dbReference>
<dbReference type="Proteomes" id="UP001596504">
    <property type="component" value="Unassembled WGS sequence"/>
</dbReference>
<dbReference type="SUPFAM" id="SSF158694">
    <property type="entry name" value="UraD-Like"/>
    <property type="match status" value="1"/>
</dbReference>
<feature type="region of interest" description="Disordered" evidence="7">
    <location>
        <begin position="64"/>
        <end position="91"/>
    </location>
</feature>
<dbReference type="PANTHER" id="PTHR43466">
    <property type="entry name" value="2-OXO-4-HYDROXY-4-CARBOXY-5-UREIDOIMIDAZOLINE DECARBOXYLASE-RELATED"/>
    <property type="match status" value="1"/>
</dbReference>
<comment type="pathway">
    <text evidence="2">Purine metabolism; urate degradation; (S)-allantoin from urate: step 3/3.</text>
</comment>
<dbReference type="GO" id="GO:0051997">
    <property type="term" value="F:2-oxo-4-hydroxy-4-carboxy-5-ureidoimidazoline decarboxylase activity"/>
    <property type="evidence" value="ECO:0007669"/>
    <property type="project" value="UniProtKB-EC"/>
</dbReference>
<evidence type="ECO:0000256" key="5">
    <source>
        <dbReference type="ARBA" id="ARBA00022793"/>
    </source>
</evidence>
<evidence type="ECO:0000313" key="9">
    <source>
        <dbReference type="EMBL" id="MFC7341780.1"/>
    </source>
</evidence>
<keyword evidence="10" id="KW-1185">Reference proteome</keyword>
<dbReference type="RefSeq" id="WP_380666996.1">
    <property type="nucleotide sequence ID" value="NZ_JBHTCJ010000004.1"/>
</dbReference>
<dbReference type="NCBIfam" id="NF010372">
    <property type="entry name" value="PRK13798.1"/>
    <property type="match status" value="1"/>
</dbReference>
<comment type="caution">
    <text evidence="9">The sequence shown here is derived from an EMBL/GenBank/DDBJ whole genome shotgun (WGS) entry which is preliminary data.</text>
</comment>
<evidence type="ECO:0000259" key="8">
    <source>
        <dbReference type="Pfam" id="PF09349"/>
    </source>
</evidence>
<evidence type="ECO:0000256" key="3">
    <source>
        <dbReference type="ARBA" id="ARBA00012257"/>
    </source>
</evidence>
<protein>
    <recommendedName>
        <fullName evidence="3">2-oxo-4-hydroxy-4-carboxy-5-ureidoimidazoline decarboxylase</fullName>
        <ecNumber evidence="3">4.1.1.97</ecNumber>
    </recommendedName>
</protein>
<gene>
    <name evidence="9" type="primary">uraD</name>
    <name evidence="9" type="ORF">ACFQRI_10180</name>
</gene>
<evidence type="ECO:0000256" key="2">
    <source>
        <dbReference type="ARBA" id="ARBA00004754"/>
    </source>
</evidence>
<proteinExistence type="predicted"/>
<organism evidence="9 10">
    <name type="scientific">Saccharopolyspora griseoalba</name>
    <dbReference type="NCBI Taxonomy" id="1431848"/>
    <lineage>
        <taxon>Bacteria</taxon>
        <taxon>Bacillati</taxon>
        <taxon>Actinomycetota</taxon>
        <taxon>Actinomycetes</taxon>
        <taxon>Pseudonocardiales</taxon>
        <taxon>Pseudonocardiaceae</taxon>
        <taxon>Saccharopolyspora</taxon>
    </lineage>
</organism>
<evidence type="ECO:0000256" key="6">
    <source>
        <dbReference type="ARBA" id="ARBA00023239"/>
    </source>
</evidence>
<reference evidence="10" key="1">
    <citation type="journal article" date="2019" name="Int. J. Syst. Evol. Microbiol.">
        <title>The Global Catalogue of Microorganisms (GCM) 10K type strain sequencing project: providing services to taxonomists for standard genome sequencing and annotation.</title>
        <authorList>
            <consortium name="The Broad Institute Genomics Platform"/>
            <consortium name="The Broad Institute Genome Sequencing Center for Infectious Disease"/>
            <person name="Wu L."/>
            <person name="Ma J."/>
        </authorList>
    </citation>
    <scope>NUCLEOTIDE SEQUENCE [LARGE SCALE GENOMIC DNA]</scope>
    <source>
        <strain evidence="10">WLHS5</strain>
    </source>
</reference>